<feature type="region of interest" description="Disordered" evidence="1">
    <location>
        <begin position="510"/>
        <end position="562"/>
    </location>
</feature>
<feature type="region of interest" description="Disordered" evidence="1">
    <location>
        <begin position="408"/>
        <end position="439"/>
    </location>
</feature>
<feature type="compositionally biased region" description="Basic and acidic residues" evidence="1">
    <location>
        <begin position="328"/>
        <end position="338"/>
    </location>
</feature>
<evidence type="ECO:0000313" key="3">
    <source>
        <dbReference type="EMBL" id="KAF8481341.1"/>
    </source>
</evidence>
<dbReference type="Gene3D" id="3.30.1490.40">
    <property type="match status" value="1"/>
</dbReference>
<feature type="region of interest" description="Disordered" evidence="1">
    <location>
        <begin position="575"/>
        <end position="611"/>
    </location>
</feature>
<dbReference type="Proteomes" id="UP000759537">
    <property type="component" value="Unassembled WGS sequence"/>
</dbReference>
<gene>
    <name evidence="3" type="ORF">DFH94DRAFT_452520</name>
</gene>
<name>A0A9P5T9T8_9AGAM</name>
<organism evidence="3 4">
    <name type="scientific">Russula ochroleuca</name>
    <dbReference type="NCBI Taxonomy" id="152965"/>
    <lineage>
        <taxon>Eukaryota</taxon>
        <taxon>Fungi</taxon>
        <taxon>Dikarya</taxon>
        <taxon>Basidiomycota</taxon>
        <taxon>Agaricomycotina</taxon>
        <taxon>Agaricomycetes</taxon>
        <taxon>Russulales</taxon>
        <taxon>Russulaceae</taxon>
        <taxon>Russula</taxon>
    </lineage>
</organism>
<feature type="compositionally biased region" description="Pro residues" evidence="1">
    <location>
        <begin position="194"/>
        <end position="212"/>
    </location>
</feature>
<feature type="domain" description="GYF" evidence="2">
    <location>
        <begin position="1063"/>
        <end position="1114"/>
    </location>
</feature>
<dbReference type="OrthoDB" id="6415790at2759"/>
<feature type="region of interest" description="Disordered" evidence="1">
    <location>
        <begin position="649"/>
        <end position="748"/>
    </location>
</feature>
<dbReference type="EMBL" id="WHVB01000007">
    <property type="protein sequence ID" value="KAF8481341.1"/>
    <property type="molecule type" value="Genomic_DNA"/>
</dbReference>
<feature type="region of interest" description="Disordered" evidence="1">
    <location>
        <begin position="1122"/>
        <end position="1142"/>
    </location>
</feature>
<protein>
    <recommendedName>
        <fullName evidence="2">GYF domain-containing protein</fullName>
    </recommendedName>
</protein>
<comment type="caution">
    <text evidence="3">The sequence shown here is derived from an EMBL/GenBank/DDBJ whole genome shotgun (WGS) entry which is preliminary data.</text>
</comment>
<evidence type="ECO:0000313" key="4">
    <source>
        <dbReference type="Proteomes" id="UP000759537"/>
    </source>
</evidence>
<feature type="region of interest" description="Disordered" evidence="1">
    <location>
        <begin position="328"/>
        <end position="391"/>
    </location>
</feature>
<feature type="compositionally biased region" description="Polar residues" evidence="1">
    <location>
        <begin position="176"/>
        <end position="191"/>
    </location>
</feature>
<dbReference type="Pfam" id="PF02213">
    <property type="entry name" value="GYF"/>
    <property type="match status" value="1"/>
</dbReference>
<feature type="region of interest" description="Disordered" evidence="1">
    <location>
        <begin position="1"/>
        <end position="216"/>
    </location>
</feature>
<dbReference type="PROSITE" id="PS50829">
    <property type="entry name" value="GYF"/>
    <property type="match status" value="1"/>
</dbReference>
<proteinExistence type="predicted"/>
<accession>A0A9P5T9T8</accession>
<feature type="compositionally biased region" description="Polar residues" evidence="1">
    <location>
        <begin position="423"/>
        <end position="439"/>
    </location>
</feature>
<feature type="compositionally biased region" description="Low complexity" evidence="1">
    <location>
        <begin position="656"/>
        <end position="666"/>
    </location>
</feature>
<dbReference type="PANTHER" id="PTHR24216">
    <property type="entry name" value="PAXILLIN-RELATED"/>
    <property type="match status" value="1"/>
</dbReference>
<evidence type="ECO:0000256" key="1">
    <source>
        <dbReference type="SAM" id="MobiDB-lite"/>
    </source>
</evidence>
<reference evidence="3" key="2">
    <citation type="journal article" date="2020" name="Nat. Commun.">
        <title>Large-scale genome sequencing of mycorrhizal fungi provides insights into the early evolution of symbiotic traits.</title>
        <authorList>
            <person name="Miyauchi S."/>
            <person name="Kiss E."/>
            <person name="Kuo A."/>
            <person name="Drula E."/>
            <person name="Kohler A."/>
            <person name="Sanchez-Garcia M."/>
            <person name="Morin E."/>
            <person name="Andreopoulos B."/>
            <person name="Barry K.W."/>
            <person name="Bonito G."/>
            <person name="Buee M."/>
            <person name="Carver A."/>
            <person name="Chen C."/>
            <person name="Cichocki N."/>
            <person name="Clum A."/>
            <person name="Culley D."/>
            <person name="Crous P.W."/>
            <person name="Fauchery L."/>
            <person name="Girlanda M."/>
            <person name="Hayes R.D."/>
            <person name="Keri Z."/>
            <person name="LaButti K."/>
            <person name="Lipzen A."/>
            <person name="Lombard V."/>
            <person name="Magnuson J."/>
            <person name="Maillard F."/>
            <person name="Murat C."/>
            <person name="Nolan M."/>
            <person name="Ohm R.A."/>
            <person name="Pangilinan J."/>
            <person name="Pereira M.F."/>
            <person name="Perotto S."/>
            <person name="Peter M."/>
            <person name="Pfister S."/>
            <person name="Riley R."/>
            <person name="Sitrit Y."/>
            <person name="Stielow J.B."/>
            <person name="Szollosi G."/>
            <person name="Zifcakova L."/>
            <person name="Stursova M."/>
            <person name="Spatafora J.W."/>
            <person name="Tedersoo L."/>
            <person name="Vaario L.M."/>
            <person name="Yamada A."/>
            <person name="Yan M."/>
            <person name="Wang P."/>
            <person name="Xu J."/>
            <person name="Bruns T."/>
            <person name="Baldrian P."/>
            <person name="Vilgalys R."/>
            <person name="Dunand C."/>
            <person name="Henrissat B."/>
            <person name="Grigoriev I.V."/>
            <person name="Hibbett D."/>
            <person name="Nagy L.G."/>
            <person name="Martin F.M."/>
        </authorList>
    </citation>
    <scope>NUCLEOTIDE SEQUENCE</scope>
    <source>
        <strain evidence="3">Prilba</strain>
    </source>
</reference>
<dbReference type="PANTHER" id="PTHR24216:SF65">
    <property type="entry name" value="PAXILLIN-LIKE PROTEIN 1"/>
    <property type="match status" value="1"/>
</dbReference>
<sequence length="1364" mass="148154">MAQQPVLLTPPVTPGEEGLALWNDATDPFDPDDPRHQQPQTTVDTLKVDNMQQVNKSNPSSILESTANALSPISGSPSASIRDSASTHSLPALQVTEPQRSPLLPQGPDIPSQSDDDGTTPVQRIVASGTSAPPPSGRGNPRSRSAIEGRSPNRLSGFFSQFIHRRDNAPPRPGAVTNQERANTPEGSTLPSREPSPVPALRPSTPPPPLPSPSLTELGLSLTVLTEHLSPTHFSTPPTSGAFLAPHYLLLCHAQGLDVLPLASPPASVPYALIRRVSFKSVVVMEHRGVLVAISGRRDGVRVYALDEIKKAVEWRLDVEIRREREKLRREEAKRAPPRDPAPNDVFSREKVSPNINKSTSVRSLPPAATAFSSRKGSQPKKAKTPPQTPILPSYYLPPAIGHLPLGPPPSYMSVSPPLQPLRQRSASSIHQARGRSTSVNDVLRGTVSRRATEVVELDYNRDADAKVDWMEESHSDDEAINVVAAGASGSQALDERTSSMVAVESATSNVSGMDGAASRRDRPVSTTTLTPAGFRRATRPAELDLSGVRVEPRPPPSPTPTLLTLRQALAVSPPTCPAHAMNSIGPDSPTPDQDPDDDEENENRVNTPTNEHISFAQALLESRLPDLPPPGTRVLQQAILITQSHPIATGEEDAPSSPVSSNAPSGRARQSNDTVGSRRRRRRWSVLDGILPGAGQPDAPLPWESQDARTQDERPDQRPPSSFSSLPHIAPAQSRSSDVAAHPPPVPALPHSRFFSRFLSNAFSYRRSEDSTDSVQLTEHADGIARKQGLTPPQAPAPKLEYVKLPGTKGSIMIKAVETSRKSFLAILCGDNGEKVELFAGTYRTALGLSRTFILPDSPRSLELQLQGDDLVEVFLVFSQNVFGLEPATVRVREVRLGRAERRAARRRARELQVDDLFGTEMDAPPTIEGTANVNVRVGLSVQSSVSVTTEVSAGTTLVSSAPPSVSQPNMAQRPANGAALRMEDIMTTTHLGPYTTFQQLSFSPMFPLAAIVDEYIIPPTYPDFLHYRSVYEPEINGNPDVDLSQIQFSPPGLPVPPVASPSRWLYRDPKGVVHGPWLSSRMHAWYREALLPPDLPVRREEDTEFILLKDLRQHCVDPSQPFGPASTRTAAGDGDTPLSSACGRPLLPPISLLSQPRLFGPPSLFYSSRGGHSTTIVDGRGRSVLKDRFLWTPDEVDIDGQTVNSGRLGDVKRLEAFDLHGRSVLVAMRQGGFEAVELSDALLRPADASRDALPHFMAPPFQMNRRRVFTWRIGSPVSPTSSTAVAVTTLPRTSSRHSMPTKKVGYTSGKSPARPEFGYGDAESEHTRNEIMFLGRQDDNVYLCERDGETFRILRLSPLGTN</sequence>
<keyword evidence="4" id="KW-1185">Reference proteome</keyword>
<feature type="compositionally biased region" description="Polar residues" evidence="1">
    <location>
        <begin position="354"/>
        <end position="363"/>
    </location>
</feature>
<dbReference type="SMART" id="SM00444">
    <property type="entry name" value="GYF"/>
    <property type="match status" value="1"/>
</dbReference>
<evidence type="ECO:0000259" key="2">
    <source>
        <dbReference type="PROSITE" id="PS50829"/>
    </source>
</evidence>
<feature type="compositionally biased region" description="Basic and acidic residues" evidence="1">
    <location>
        <begin position="707"/>
        <end position="718"/>
    </location>
</feature>
<feature type="compositionally biased region" description="Polar residues" evidence="1">
    <location>
        <begin position="37"/>
        <end position="89"/>
    </location>
</feature>
<dbReference type="InterPro" id="IPR003169">
    <property type="entry name" value="GYF"/>
</dbReference>
<reference evidence="3" key="1">
    <citation type="submission" date="2019-10" db="EMBL/GenBank/DDBJ databases">
        <authorList>
            <consortium name="DOE Joint Genome Institute"/>
            <person name="Kuo A."/>
            <person name="Miyauchi S."/>
            <person name="Kiss E."/>
            <person name="Drula E."/>
            <person name="Kohler A."/>
            <person name="Sanchez-Garcia M."/>
            <person name="Andreopoulos B."/>
            <person name="Barry K.W."/>
            <person name="Bonito G."/>
            <person name="Buee M."/>
            <person name="Carver A."/>
            <person name="Chen C."/>
            <person name="Cichocki N."/>
            <person name="Clum A."/>
            <person name="Culley D."/>
            <person name="Crous P.W."/>
            <person name="Fauchery L."/>
            <person name="Girlanda M."/>
            <person name="Hayes R."/>
            <person name="Keri Z."/>
            <person name="LaButti K."/>
            <person name="Lipzen A."/>
            <person name="Lombard V."/>
            <person name="Magnuson J."/>
            <person name="Maillard F."/>
            <person name="Morin E."/>
            <person name="Murat C."/>
            <person name="Nolan M."/>
            <person name="Ohm R."/>
            <person name="Pangilinan J."/>
            <person name="Pereira M."/>
            <person name="Perotto S."/>
            <person name="Peter M."/>
            <person name="Riley R."/>
            <person name="Sitrit Y."/>
            <person name="Stielow B."/>
            <person name="Szollosi G."/>
            <person name="Zifcakova L."/>
            <person name="Stursova M."/>
            <person name="Spatafora J.W."/>
            <person name="Tedersoo L."/>
            <person name="Vaario L.-M."/>
            <person name="Yamada A."/>
            <person name="Yan M."/>
            <person name="Wang P."/>
            <person name="Xu J."/>
            <person name="Bruns T."/>
            <person name="Baldrian P."/>
            <person name="Vilgalys R."/>
            <person name="Henrissat B."/>
            <person name="Grigoriev I.V."/>
            <person name="Hibbett D."/>
            <person name="Nagy L.G."/>
            <person name="Martin F.M."/>
        </authorList>
    </citation>
    <scope>NUCLEOTIDE SEQUENCE</scope>
    <source>
        <strain evidence="3">Prilba</strain>
    </source>
</reference>
<feature type="compositionally biased region" description="Low complexity" evidence="1">
    <location>
        <begin position="137"/>
        <end position="146"/>
    </location>
</feature>
<dbReference type="InterPro" id="IPR035445">
    <property type="entry name" value="GYF-like_dom_sf"/>
</dbReference>
<dbReference type="SUPFAM" id="SSF55277">
    <property type="entry name" value="GYF domain"/>
    <property type="match status" value="1"/>
</dbReference>
<feature type="region of interest" description="Disordered" evidence="1">
    <location>
        <begin position="1286"/>
        <end position="1318"/>
    </location>
</feature>